<reference evidence="2" key="1">
    <citation type="submission" date="2021-08" db="EMBL/GenBank/DDBJ databases">
        <title>Chromosome-Level Trichoderma cornu-damae using Hi-C Data.</title>
        <authorList>
            <person name="Kim C.S."/>
        </authorList>
    </citation>
    <scope>NUCLEOTIDE SEQUENCE</scope>
    <source>
        <strain evidence="2">KA19-0412C</strain>
    </source>
</reference>
<evidence type="ECO:0000256" key="1">
    <source>
        <dbReference type="SAM" id="SignalP"/>
    </source>
</evidence>
<comment type="caution">
    <text evidence="2">The sequence shown here is derived from an EMBL/GenBank/DDBJ whole genome shotgun (WGS) entry which is preliminary data.</text>
</comment>
<keyword evidence="3" id="KW-1185">Reference proteome</keyword>
<accession>A0A9P8TWF4</accession>
<evidence type="ECO:0008006" key="4">
    <source>
        <dbReference type="Google" id="ProtNLM"/>
    </source>
</evidence>
<dbReference type="Proteomes" id="UP000827724">
    <property type="component" value="Unassembled WGS sequence"/>
</dbReference>
<name>A0A9P8TWF4_9HYPO</name>
<dbReference type="EMBL" id="JAIWOZ010000003">
    <property type="protein sequence ID" value="KAH6607609.1"/>
    <property type="molecule type" value="Genomic_DNA"/>
</dbReference>
<feature type="chain" id="PRO_5040502550" description="Secreted protein" evidence="1">
    <location>
        <begin position="19"/>
        <end position="349"/>
    </location>
</feature>
<dbReference type="AlphaFoldDB" id="A0A9P8TWF4"/>
<organism evidence="2 3">
    <name type="scientific">Trichoderma cornu-damae</name>
    <dbReference type="NCBI Taxonomy" id="654480"/>
    <lineage>
        <taxon>Eukaryota</taxon>
        <taxon>Fungi</taxon>
        <taxon>Dikarya</taxon>
        <taxon>Ascomycota</taxon>
        <taxon>Pezizomycotina</taxon>
        <taxon>Sordariomycetes</taxon>
        <taxon>Hypocreomycetidae</taxon>
        <taxon>Hypocreales</taxon>
        <taxon>Hypocreaceae</taxon>
        <taxon>Trichoderma</taxon>
    </lineage>
</organism>
<evidence type="ECO:0000313" key="2">
    <source>
        <dbReference type="EMBL" id="KAH6607609.1"/>
    </source>
</evidence>
<keyword evidence="1" id="KW-0732">Signal</keyword>
<proteinExistence type="predicted"/>
<sequence length="349" mass="37356">MIAAAIAVAVVIIVVVVPESERRTCDDDSVAYVLCLPPRFVHIFLVARMLVHWMCFRPLSPDPRHNLLPGDCARPAHYAPPLSRIAVRRRPRRQQPGPEVNAQRRDDLLPLPLADHGVEVCGGAYPVFEGRPVLGVVDASRAVPQREVIQRPGSWVQPPSDAILCRIALPLVALVAVLDARVARPLEIAVPPRLRAARALHEGHEAADSDPGQVEDWVVGVVLVVDAVDAQLSAAVAGVAVAVGVGPAVVVPVLAAPLAVSAVRVDGPALDEAPAEHLVVDGPRLRQRQARGVGDEAAAAEARQVVGLATWHSVRIQRTTLPRGRGRFSNCRPLTVHAPSLQAFVRVHP</sequence>
<gene>
    <name evidence="2" type="ORF">Trco_003922</name>
</gene>
<feature type="signal peptide" evidence="1">
    <location>
        <begin position="1"/>
        <end position="18"/>
    </location>
</feature>
<evidence type="ECO:0000313" key="3">
    <source>
        <dbReference type="Proteomes" id="UP000827724"/>
    </source>
</evidence>
<protein>
    <recommendedName>
        <fullName evidence="4">Secreted protein</fullName>
    </recommendedName>
</protein>